<accession>A0A4Y2F2Z7</accession>
<dbReference type="PANTHER" id="PTHR46954">
    <property type="entry name" value="C2H2-TYPE DOMAIN-CONTAINING PROTEIN"/>
    <property type="match status" value="1"/>
</dbReference>
<evidence type="ECO:0008006" key="3">
    <source>
        <dbReference type="Google" id="ProtNLM"/>
    </source>
</evidence>
<dbReference type="OrthoDB" id="2433005at2759"/>
<sequence length="258" mass="29232">MESEVALQVKKYEALALKNKGALMSFWAKQPMLKKEDHQASTLVAEKIDVKFEEEGSIINPKLEEKNFEFVRKCLAEVWLAVVLDNYPTIAEYISVENSELNQESLGEVDDKWFSTHICISQYLTQIVNCFDVNCCQKVWSSFFNIVPSRFLPTPIPVCQTVEGLKTPINRAGSANYKFPSLFAAQILKADELLPQSVGSSYKVLPYDLYCPSVQSVLPTHVCKHCGLYFASNVMLKKHIIGVYKITGKYQPEVGRFK</sequence>
<reference evidence="1 2" key="1">
    <citation type="journal article" date="2019" name="Sci. Rep.">
        <title>Orb-weaving spider Araneus ventricosus genome elucidates the spidroin gene catalogue.</title>
        <authorList>
            <person name="Kono N."/>
            <person name="Nakamura H."/>
            <person name="Ohtoshi R."/>
            <person name="Moran D.A.P."/>
            <person name="Shinohara A."/>
            <person name="Yoshida Y."/>
            <person name="Fujiwara M."/>
            <person name="Mori M."/>
            <person name="Tomita M."/>
            <person name="Arakawa K."/>
        </authorList>
    </citation>
    <scope>NUCLEOTIDE SEQUENCE [LARGE SCALE GENOMIC DNA]</scope>
</reference>
<evidence type="ECO:0000313" key="1">
    <source>
        <dbReference type="EMBL" id="GBM34696.1"/>
    </source>
</evidence>
<gene>
    <name evidence="1" type="ORF">AVEN_191847_1</name>
</gene>
<keyword evidence="2" id="KW-1185">Reference proteome</keyword>
<dbReference type="AlphaFoldDB" id="A0A4Y2F2Z7"/>
<protein>
    <recommendedName>
        <fullName evidence="3">C2H2-type domain-containing protein</fullName>
    </recommendedName>
</protein>
<organism evidence="1 2">
    <name type="scientific">Araneus ventricosus</name>
    <name type="common">Orbweaver spider</name>
    <name type="synonym">Epeira ventricosa</name>
    <dbReference type="NCBI Taxonomy" id="182803"/>
    <lineage>
        <taxon>Eukaryota</taxon>
        <taxon>Metazoa</taxon>
        <taxon>Ecdysozoa</taxon>
        <taxon>Arthropoda</taxon>
        <taxon>Chelicerata</taxon>
        <taxon>Arachnida</taxon>
        <taxon>Araneae</taxon>
        <taxon>Araneomorphae</taxon>
        <taxon>Entelegynae</taxon>
        <taxon>Araneoidea</taxon>
        <taxon>Araneidae</taxon>
        <taxon>Araneus</taxon>
    </lineage>
</organism>
<dbReference type="EMBL" id="BGPR01000767">
    <property type="protein sequence ID" value="GBM34696.1"/>
    <property type="molecule type" value="Genomic_DNA"/>
</dbReference>
<evidence type="ECO:0000313" key="2">
    <source>
        <dbReference type="Proteomes" id="UP000499080"/>
    </source>
</evidence>
<dbReference type="PANTHER" id="PTHR46954:SF1">
    <property type="entry name" value="C2H2-TYPE DOMAIN-CONTAINING PROTEIN"/>
    <property type="match status" value="1"/>
</dbReference>
<dbReference type="Proteomes" id="UP000499080">
    <property type="component" value="Unassembled WGS sequence"/>
</dbReference>
<comment type="caution">
    <text evidence="1">The sequence shown here is derived from an EMBL/GenBank/DDBJ whole genome shotgun (WGS) entry which is preliminary data.</text>
</comment>
<proteinExistence type="predicted"/>
<name>A0A4Y2F2Z7_ARAVE</name>